<dbReference type="Pfam" id="PF08511">
    <property type="entry name" value="COQ9"/>
    <property type="match status" value="1"/>
</dbReference>
<proteinExistence type="predicted"/>
<protein>
    <recommendedName>
        <fullName evidence="1">COQ9 C-terminal domain-containing protein</fullName>
    </recommendedName>
</protein>
<gene>
    <name evidence="2" type="ORF">DAEQUDRAFT_729141</name>
</gene>
<feature type="domain" description="COQ9 C-terminal" evidence="1">
    <location>
        <begin position="118"/>
        <end position="173"/>
    </location>
</feature>
<keyword evidence="3" id="KW-1185">Reference proteome</keyword>
<evidence type="ECO:0000313" key="2">
    <source>
        <dbReference type="EMBL" id="KZT67479.1"/>
    </source>
</evidence>
<name>A0A165NWV7_9APHY</name>
<organism evidence="2 3">
    <name type="scientific">Daedalea quercina L-15889</name>
    <dbReference type="NCBI Taxonomy" id="1314783"/>
    <lineage>
        <taxon>Eukaryota</taxon>
        <taxon>Fungi</taxon>
        <taxon>Dikarya</taxon>
        <taxon>Basidiomycota</taxon>
        <taxon>Agaricomycotina</taxon>
        <taxon>Agaricomycetes</taxon>
        <taxon>Polyporales</taxon>
        <taxon>Fomitopsis</taxon>
    </lineage>
</organism>
<dbReference type="InterPro" id="IPR013718">
    <property type="entry name" value="COQ9_C"/>
</dbReference>
<sequence>MSRSQLLQLALPLVQTYGFTRATLSHSVFRLQKPHSEQLSDSAVTALFGGGNDARKTLIDAWLEDARHQMKAASSPTIEAALTQRLKQNEPVLQLLPEAFALLASPTNGLPLLDPVPALKHAGSVADEACYIAGEKTIGLAWYSRRATLSVVYAAAELHQLNSPGTAYEFLDSLLNSSGKVESALGDAGQFAKYIGQSWAGILKSRGLF</sequence>
<accession>A0A165NWV7</accession>
<reference evidence="2 3" key="1">
    <citation type="journal article" date="2016" name="Mol. Biol. Evol.">
        <title>Comparative Genomics of Early-Diverging Mushroom-Forming Fungi Provides Insights into the Origins of Lignocellulose Decay Capabilities.</title>
        <authorList>
            <person name="Nagy L.G."/>
            <person name="Riley R."/>
            <person name="Tritt A."/>
            <person name="Adam C."/>
            <person name="Daum C."/>
            <person name="Floudas D."/>
            <person name="Sun H."/>
            <person name="Yadav J.S."/>
            <person name="Pangilinan J."/>
            <person name="Larsson K.H."/>
            <person name="Matsuura K."/>
            <person name="Barry K."/>
            <person name="Labutti K."/>
            <person name="Kuo R."/>
            <person name="Ohm R.A."/>
            <person name="Bhattacharya S.S."/>
            <person name="Shirouzu T."/>
            <person name="Yoshinaga Y."/>
            <person name="Martin F.M."/>
            <person name="Grigoriev I.V."/>
            <person name="Hibbett D.S."/>
        </authorList>
    </citation>
    <scope>NUCLEOTIDE SEQUENCE [LARGE SCALE GENOMIC DNA]</scope>
    <source>
        <strain evidence="2 3">L-15889</strain>
    </source>
</reference>
<evidence type="ECO:0000313" key="3">
    <source>
        <dbReference type="Proteomes" id="UP000076727"/>
    </source>
</evidence>
<dbReference type="OrthoDB" id="619536at2759"/>
<evidence type="ECO:0000259" key="1">
    <source>
        <dbReference type="Pfam" id="PF08511"/>
    </source>
</evidence>
<dbReference type="EMBL" id="KV429076">
    <property type="protein sequence ID" value="KZT67479.1"/>
    <property type="molecule type" value="Genomic_DNA"/>
</dbReference>
<dbReference type="STRING" id="1314783.A0A165NWV7"/>
<dbReference type="AlphaFoldDB" id="A0A165NWV7"/>
<dbReference type="Proteomes" id="UP000076727">
    <property type="component" value="Unassembled WGS sequence"/>
</dbReference>